<evidence type="ECO:0000313" key="21">
    <source>
        <dbReference type="RefSeq" id="XP_034245933.1"/>
    </source>
</evidence>
<dbReference type="RefSeq" id="XP_034245934.1">
    <property type="nucleotide sequence ID" value="XM_034390043.1"/>
</dbReference>
<feature type="transmembrane region" description="Helical" evidence="18">
    <location>
        <begin position="88"/>
        <end position="107"/>
    </location>
</feature>
<keyword evidence="9 21" id="KW-0675">Receptor</keyword>
<evidence type="ECO:0000256" key="4">
    <source>
        <dbReference type="ARBA" id="ARBA00022553"/>
    </source>
</evidence>
<dbReference type="GeneID" id="117647996"/>
<sequence length="487" mass="53060">MVDDTLTPLPGSETKVYGRRWLMLAMFVTLSMTSAFQWIMYSIISDAIMGYYNVEAFAVDWTSMIYMVTYIPLILPGSWLLDKKGLRWALVLAALGTCAGSWIKVFSVARDRYWVTFLGQTVVAVSQVFILNVPARLAAVWFGPGQVSSACSIGVFGNQLGVALGFVVPPMLVQNNTTNPELIGDQLRVLFYIVAITTSVLLVLILVTFQAGPPLPPSPAQATIKATENEGFFISVKRLSTNPAYILLLVSYGVNIAVFYAISTLLNQVVLKVFPSSHDAGNIGLVIVLAGMMGSVVCGVVLDSTGKFKETTLAVYALSLIGMVVYTYSFFTGLIWVVYLASAVLGFFMTGYLPVGFEFAAELTYPEPEGTSAGLLNAAVQLFGILFTMFYGWVFERSGHLYANVAMCLALLVGTIMTALIKNDLRRQAAQKCPMERAITVSTIGGAEQMLDDGDVVAEILAQLERQRETARQQSLRSSVPPVYSRN</sequence>
<dbReference type="Pfam" id="PF07690">
    <property type="entry name" value="MFS_1"/>
    <property type="match status" value="1"/>
</dbReference>
<evidence type="ECO:0000256" key="7">
    <source>
        <dbReference type="ARBA" id="ARBA00023057"/>
    </source>
</evidence>
<evidence type="ECO:0000256" key="6">
    <source>
        <dbReference type="ARBA" id="ARBA00022989"/>
    </source>
</evidence>
<keyword evidence="20" id="KW-1185">Reference proteome</keyword>
<evidence type="ECO:0000256" key="3">
    <source>
        <dbReference type="ARBA" id="ARBA00022475"/>
    </source>
</evidence>
<dbReference type="SUPFAM" id="SSF103473">
    <property type="entry name" value="MFS general substrate transporter"/>
    <property type="match status" value="1"/>
</dbReference>
<evidence type="ECO:0000256" key="17">
    <source>
        <dbReference type="ARBA" id="ARBA00080886"/>
    </source>
</evidence>
<feature type="transmembrane region" description="Helical" evidence="18">
    <location>
        <begin position="21"/>
        <end position="44"/>
    </location>
</feature>
<proteinExistence type="inferred from homology"/>
<dbReference type="RefSeq" id="XP_034245935.1">
    <property type="nucleotide sequence ID" value="XM_034390044.1"/>
</dbReference>
<evidence type="ECO:0000313" key="22">
    <source>
        <dbReference type="RefSeq" id="XP_034245934.1"/>
    </source>
</evidence>
<evidence type="ECO:0000256" key="1">
    <source>
        <dbReference type="ARBA" id="ARBA00004651"/>
    </source>
</evidence>
<keyword evidence="6 18" id="KW-1133">Transmembrane helix</keyword>
<comment type="catalytic activity">
    <reaction evidence="12">
        <text>choline(out) = choline(in)</text>
        <dbReference type="Rhea" id="RHEA:32751"/>
        <dbReference type="ChEBI" id="CHEBI:15354"/>
    </reaction>
</comment>
<keyword evidence="2" id="KW-0813">Transport</keyword>
<dbReference type="AlphaFoldDB" id="A0A6P8Z6R6"/>
<dbReference type="PANTHER" id="PTHR10924">
    <property type="entry name" value="MAJOR FACILITATOR SUPERFAMILY PROTEIN-RELATED"/>
    <property type="match status" value="1"/>
</dbReference>
<gene>
    <name evidence="21 22 23" type="primary">LOC117647996</name>
</gene>
<accession>A0A6P8Z6R6</accession>
<evidence type="ECO:0000313" key="20">
    <source>
        <dbReference type="Proteomes" id="UP000515158"/>
    </source>
</evidence>
<evidence type="ECO:0000256" key="11">
    <source>
        <dbReference type="ARBA" id="ARBA00035075"/>
    </source>
</evidence>
<comment type="catalytic activity">
    <reaction evidence="11">
        <text>heme b(in) = heme b(out)</text>
        <dbReference type="Rhea" id="RHEA:75443"/>
        <dbReference type="ChEBI" id="CHEBI:60344"/>
    </reaction>
</comment>
<feature type="transmembrane region" description="Helical" evidence="18">
    <location>
        <begin position="64"/>
        <end position="81"/>
    </location>
</feature>
<dbReference type="GO" id="GO:0005886">
    <property type="term" value="C:plasma membrane"/>
    <property type="evidence" value="ECO:0007669"/>
    <property type="project" value="UniProtKB-SubCell"/>
</dbReference>
<feature type="transmembrane region" description="Helical" evidence="18">
    <location>
        <begin position="314"/>
        <end position="331"/>
    </location>
</feature>
<dbReference type="KEGG" id="tpal:117647996"/>
<organism evidence="23">
    <name type="scientific">Thrips palmi</name>
    <name type="common">Melon thrips</name>
    <dbReference type="NCBI Taxonomy" id="161013"/>
    <lineage>
        <taxon>Eukaryota</taxon>
        <taxon>Metazoa</taxon>
        <taxon>Ecdysozoa</taxon>
        <taxon>Arthropoda</taxon>
        <taxon>Hexapoda</taxon>
        <taxon>Insecta</taxon>
        <taxon>Pterygota</taxon>
        <taxon>Neoptera</taxon>
        <taxon>Paraneoptera</taxon>
        <taxon>Thysanoptera</taxon>
        <taxon>Terebrantia</taxon>
        <taxon>Thripoidea</taxon>
        <taxon>Thripidae</taxon>
        <taxon>Thrips</taxon>
    </lineage>
</organism>
<reference evidence="21 22" key="1">
    <citation type="submission" date="2025-04" db="UniProtKB">
        <authorList>
            <consortium name="RefSeq"/>
        </authorList>
    </citation>
    <scope>IDENTIFICATION</scope>
    <source>
        <tissue evidence="21 22">Total insect</tissue>
    </source>
</reference>
<dbReference type="FunFam" id="1.20.1250.20:FF:000184">
    <property type="entry name" value="Feline leukemia virus subgroup C receptor-related protein 1"/>
    <property type="match status" value="1"/>
</dbReference>
<evidence type="ECO:0000256" key="5">
    <source>
        <dbReference type="ARBA" id="ARBA00022692"/>
    </source>
</evidence>
<name>A0A6P8Z6R6_THRPL</name>
<feature type="transmembrane region" description="Helical" evidence="18">
    <location>
        <begin position="283"/>
        <end position="302"/>
    </location>
</feature>
<comment type="subcellular location">
    <subcellularLocation>
        <location evidence="1">Cell membrane</location>
        <topology evidence="1">Multi-pass membrane protein</topology>
    </subcellularLocation>
</comment>
<feature type="transmembrane region" description="Helical" evidence="18">
    <location>
        <begin position="337"/>
        <end position="361"/>
    </location>
</feature>
<feature type="transmembrane region" description="Helical" evidence="18">
    <location>
        <begin position="244"/>
        <end position="263"/>
    </location>
</feature>
<dbReference type="RefSeq" id="XP_034245933.1">
    <property type="nucleotide sequence ID" value="XM_034390042.1"/>
</dbReference>
<dbReference type="GO" id="GO:0020037">
    <property type="term" value="F:heme binding"/>
    <property type="evidence" value="ECO:0007669"/>
    <property type="project" value="TreeGrafter"/>
</dbReference>
<comment type="catalytic activity">
    <reaction evidence="13">
        <text>ethanolamine(in) = ethanolamine(out)</text>
        <dbReference type="Rhea" id="RHEA:32747"/>
        <dbReference type="ChEBI" id="CHEBI:57603"/>
    </reaction>
</comment>
<dbReference type="InterPro" id="IPR011701">
    <property type="entry name" value="MFS"/>
</dbReference>
<comment type="function">
    <text evidence="15">Uniporter that mediates the transport of extracellular choline and ethanolamine into cells, thereby playing a key role in phospholipid biosynthesis. Choline and ethanolamine are the precursors of phosphatidylcholine and phosphatidylethanolamine, respectively, the two most abundant phospholipids. Transport is not coupled with proton transport and is exclusively driven by the choline (or ethanolamine) gradient across the plasma membrane. Also acts as a heme b transporter that mediates heme efflux from the cytoplasm to the extracellular compartment.</text>
</comment>
<keyword evidence="7" id="KW-0265">Erythrocyte maturation</keyword>
<dbReference type="Gene3D" id="1.20.1250.20">
    <property type="entry name" value="MFS general substrate transporter like domains"/>
    <property type="match status" value="1"/>
</dbReference>
<evidence type="ECO:0000313" key="23">
    <source>
        <dbReference type="RefSeq" id="XP_034245935.1"/>
    </source>
</evidence>
<dbReference type="GO" id="GO:0097037">
    <property type="term" value="P:heme export"/>
    <property type="evidence" value="ECO:0007669"/>
    <property type="project" value="TreeGrafter"/>
</dbReference>
<dbReference type="InterPro" id="IPR020846">
    <property type="entry name" value="MFS_dom"/>
</dbReference>
<keyword evidence="3" id="KW-1003">Cell membrane</keyword>
<evidence type="ECO:0000256" key="18">
    <source>
        <dbReference type="SAM" id="Phobius"/>
    </source>
</evidence>
<evidence type="ECO:0000256" key="10">
    <source>
        <dbReference type="ARBA" id="ARBA00023180"/>
    </source>
</evidence>
<evidence type="ECO:0000256" key="2">
    <source>
        <dbReference type="ARBA" id="ARBA00022448"/>
    </source>
</evidence>
<dbReference type="OrthoDB" id="422206at2759"/>
<dbReference type="InterPro" id="IPR036259">
    <property type="entry name" value="MFS_trans_sf"/>
</dbReference>
<keyword evidence="10" id="KW-0325">Glycoprotein</keyword>
<feature type="transmembrane region" description="Helical" evidence="18">
    <location>
        <begin position="401"/>
        <end position="421"/>
    </location>
</feature>
<dbReference type="GO" id="GO:0015232">
    <property type="term" value="F:heme transmembrane transporter activity"/>
    <property type="evidence" value="ECO:0007669"/>
    <property type="project" value="UniProtKB-ARBA"/>
</dbReference>
<evidence type="ECO:0000256" key="15">
    <source>
        <dbReference type="ARBA" id="ARBA00060240"/>
    </source>
</evidence>
<dbReference type="InterPro" id="IPR049680">
    <property type="entry name" value="FLVCR1-2_SLC49-like"/>
</dbReference>
<dbReference type="Proteomes" id="UP000515158">
    <property type="component" value="Unplaced"/>
</dbReference>
<evidence type="ECO:0000256" key="16">
    <source>
        <dbReference type="ARBA" id="ARBA00068050"/>
    </source>
</evidence>
<keyword evidence="8 18" id="KW-0472">Membrane</keyword>
<keyword evidence="4" id="KW-0597">Phosphoprotein</keyword>
<evidence type="ECO:0000256" key="9">
    <source>
        <dbReference type="ARBA" id="ARBA00023170"/>
    </source>
</evidence>
<evidence type="ECO:0000256" key="14">
    <source>
        <dbReference type="ARBA" id="ARBA00046338"/>
    </source>
</evidence>
<dbReference type="CDD" id="cd17398">
    <property type="entry name" value="MFS_FLVCR_like"/>
    <property type="match status" value="1"/>
</dbReference>
<keyword evidence="5 18" id="KW-0812">Transmembrane</keyword>
<evidence type="ECO:0000259" key="19">
    <source>
        <dbReference type="PROSITE" id="PS50850"/>
    </source>
</evidence>
<feature type="transmembrane region" description="Helical" evidence="18">
    <location>
        <begin position="373"/>
        <end position="395"/>
    </location>
</feature>
<dbReference type="GO" id="GO:0043249">
    <property type="term" value="P:erythrocyte maturation"/>
    <property type="evidence" value="ECO:0007669"/>
    <property type="project" value="UniProtKB-KW"/>
</dbReference>
<feature type="transmembrane region" description="Helical" evidence="18">
    <location>
        <begin position="189"/>
        <end position="209"/>
    </location>
</feature>
<dbReference type="GO" id="GO:0031966">
    <property type="term" value="C:mitochondrial membrane"/>
    <property type="evidence" value="ECO:0007669"/>
    <property type="project" value="UniProtKB-ARBA"/>
</dbReference>
<feature type="domain" description="Major facilitator superfamily (MFS) profile" evidence="19">
    <location>
        <begin position="23"/>
        <end position="426"/>
    </location>
</feature>
<feature type="transmembrane region" description="Helical" evidence="18">
    <location>
        <begin position="113"/>
        <end position="135"/>
    </location>
</feature>
<comment type="similarity">
    <text evidence="14">Belongs to the major facilitator superfamily. Feline leukemia virus subgroup C receptor (TC 2.A.1.28.1) family.</text>
</comment>
<evidence type="ECO:0000256" key="8">
    <source>
        <dbReference type="ARBA" id="ARBA00023136"/>
    </source>
</evidence>
<evidence type="ECO:0000256" key="13">
    <source>
        <dbReference type="ARBA" id="ARBA00045087"/>
    </source>
</evidence>
<dbReference type="PROSITE" id="PS50850">
    <property type="entry name" value="MFS"/>
    <property type="match status" value="1"/>
</dbReference>
<evidence type="ECO:0000256" key="12">
    <source>
        <dbReference type="ARBA" id="ARBA00036811"/>
    </source>
</evidence>
<protein>
    <recommendedName>
        <fullName evidence="16">Choline/ethanolamine transporter FLVCR1</fullName>
    </recommendedName>
    <alternativeName>
        <fullName evidence="17">Heme transporter FLVCR1</fullName>
    </alternativeName>
</protein>
<dbReference type="GO" id="GO:0006783">
    <property type="term" value="P:heme biosynthetic process"/>
    <property type="evidence" value="ECO:0007669"/>
    <property type="project" value="UniProtKB-ARBA"/>
</dbReference>
<dbReference type="PANTHER" id="PTHR10924:SF4">
    <property type="entry name" value="GH15861P"/>
    <property type="match status" value="1"/>
</dbReference>
<feature type="transmembrane region" description="Helical" evidence="18">
    <location>
        <begin position="147"/>
        <end position="169"/>
    </location>
</feature>